<accession>A0A7N2MSP4</accession>
<dbReference type="Proteomes" id="UP000594261">
    <property type="component" value="Chromosome 10"/>
</dbReference>
<dbReference type="EMBL" id="LRBV02000010">
    <property type="status" value="NOT_ANNOTATED_CDS"/>
    <property type="molecule type" value="Genomic_DNA"/>
</dbReference>
<proteinExistence type="predicted"/>
<feature type="domain" description="Glycosyltransferase family 18 catalytic" evidence="1">
    <location>
        <begin position="54"/>
        <end position="152"/>
    </location>
</feature>
<evidence type="ECO:0000313" key="2">
    <source>
        <dbReference type="EnsemblPlants" id="QL10p048749:mrna"/>
    </source>
</evidence>
<dbReference type="EnsemblPlants" id="QL10p048749:mrna">
    <property type="protein sequence ID" value="QL10p048749:mrna"/>
    <property type="gene ID" value="QL10p048749"/>
</dbReference>
<sequence length="153" mass="16427">MKENLKEITADRLISKLVKIRFCNLERRGVQGGKARGSGGERAGASNANLEGRLNGINVIVGRQGESCDSVCKSNGQSCVPNKLLVLNQCDIMQKYMSCKGACLASMGSDQPAEVVDDAPKNLNPGACLFTRTQSMLSCEGSHLYTRRLCPCA</sequence>
<dbReference type="Gramene" id="QL10p048749:mrna">
    <property type="protein sequence ID" value="QL10p048749:mrna"/>
    <property type="gene ID" value="QL10p048749"/>
</dbReference>
<dbReference type="GO" id="GO:0030144">
    <property type="term" value="F:alpha-1,6-mannosylglycoprotein 6-beta-N-acetylglucosaminyltransferase activity"/>
    <property type="evidence" value="ECO:0007669"/>
    <property type="project" value="InterPro"/>
</dbReference>
<name>A0A7N2MSP4_QUELO</name>
<reference evidence="2 3" key="1">
    <citation type="journal article" date="2016" name="G3 (Bethesda)">
        <title>First Draft Assembly and Annotation of the Genome of a California Endemic Oak Quercus lobata Nee (Fagaceae).</title>
        <authorList>
            <person name="Sork V.L."/>
            <person name="Fitz-Gibbon S.T."/>
            <person name="Puiu D."/>
            <person name="Crepeau M."/>
            <person name="Gugger P.F."/>
            <person name="Sherman R."/>
            <person name="Stevens K."/>
            <person name="Langley C.H."/>
            <person name="Pellegrini M."/>
            <person name="Salzberg S.L."/>
        </authorList>
    </citation>
    <scope>NUCLEOTIDE SEQUENCE [LARGE SCALE GENOMIC DNA]</scope>
    <source>
        <strain evidence="2 3">cv. SW786</strain>
    </source>
</reference>
<dbReference type="InterPro" id="IPR026116">
    <property type="entry name" value="GT18_cat"/>
</dbReference>
<dbReference type="InParanoid" id="A0A7N2MSP4"/>
<evidence type="ECO:0000259" key="1">
    <source>
        <dbReference type="Pfam" id="PF15024"/>
    </source>
</evidence>
<dbReference type="UniPathway" id="UPA00378"/>
<organism evidence="2 3">
    <name type="scientific">Quercus lobata</name>
    <name type="common">Valley oak</name>
    <dbReference type="NCBI Taxonomy" id="97700"/>
    <lineage>
        <taxon>Eukaryota</taxon>
        <taxon>Viridiplantae</taxon>
        <taxon>Streptophyta</taxon>
        <taxon>Embryophyta</taxon>
        <taxon>Tracheophyta</taxon>
        <taxon>Spermatophyta</taxon>
        <taxon>Magnoliopsida</taxon>
        <taxon>eudicotyledons</taxon>
        <taxon>Gunneridae</taxon>
        <taxon>Pentapetalae</taxon>
        <taxon>rosids</taxon>
        <taxon>fabids</taxon>
        <taxon>Fagales</taxon>
        <taxon>Fagaceae</taxon>
        <taxon>Quercus</taxon>
    </lineage>
</organism>
<dbReference type="AlphaFoldDB" id="A0A7N2MSP4"/>
<evidence type="ECO:0000313" key="3">
    <source>
        <dbReference type="Proteomes" id="UP000594261"/>
    </source>
</evidence>
<keyword evidence="3" id="KW-1185">Reference proteome</keyword>
<dbReference type="OMA" id="CDSACKA"/>
<dbReference type="Pfam" id="PF15024">
    <property type="entry name" value="Glyco_transf_18"/>
    <property type="match status" value="1"/>
</dbReference>
<reference evidence="2" key="2">
    <citation type="submission" date="2021-01" db="UniProtKB">
        <authorList>
            <consortium name="EnsemblPlants"/>
        </authorList>
    </citation>
    <scope>IDENTIFICATION</scope>
</reference>
<protein>
    <recommendedName>
        <fullName evidence="1">Glycosyltransferase family 18 catalytic domain-containing protein</fullName>
    </recommendedName>
</protein>